<gene>
    <name evidence="1" type="ORF">N0V89_008844</name>
</gene>
<keyword evidence="2" id="KW-1185">Reference proteome</keyword>
<dbReference type="AlphaFoldDB" id="A0A9W8XGZ9"/>
<dbReference type="EMBL" id="JAPEUX010000006">
    <property type="protein sequence ID" value="KAJ4350223.1"/>
    <property type="molecule type" value="Genomic_DNA"/>
</dbReference>
<comment type="caution">
    <text evidence="1">The sequence shown here is derived from an EMBL/GenBank/DDBJ whole genome shotgun (WGS) entry which is preliminary data.</text>
</comment>
<dbReference type="Proteomes" id="UP001140513">
    <property type="component" value="Unassembled WGS sequence"/>
</dbReference>
<organism evidence="1 2">
    <name type="scientific">Didymosphaeria variabile</name>
    <dbReference type="NCBI Taxonomy" id="1932322"/>
    <lineage>
        <taxon>Eukaryota</taxon>
        <taxon>Fungi</taxon>
        <taxon>Dikarya</taxon>
        <taxon>Ascomycota</taxon>
        <taxon>Pezizomycotina</taxon>
        <taxon>Dothideomycetes</taxon>
        <taxon>Pleosporomycetidae</taxon>
        <taxon>Pleosporales</taxon>
        <taxon>Massarineae</taxon>
        <taxon>Didymosphaeriaceae</taxon>
        <taxon>Didymosphaeria</taxon>
    </lineage>
</organism>
<reference evidence="1" key="1">
    <citation type="submission" date="2022-10" db="EMBL/GenBank/DDBJ databases">
        <title>Tapping the CABI collections for fungal endophytes: first genome assemblies for Collariella, Neodidymelliopsis, Ascochyta clinopodiicola, Didymella pomorum, Didymosphaeria variabile, Neocosmospora piperis and Neocucurbitaria cava.</title>
        <authorList>
            <person name="Hill R."/>
        </authorList>
    </citation>
    <scope>NUCLEOTIDE SEQUENCE</scope>
    <source>
        <strain evidence="1">IMI 356815</strain>
    </source>
</reference>
<sequence length="324" mass="38192">MELSHSVKVSLHQKLVVMLANKLAPLRKLNFLGERKPTLDDYYKLNDACFPDHIPRSLSLPYFFENYNLFASNKFLGCKFEDRFDIACATWYWSTDKCHSFSRHSHQILVNFLLAGIVVAQPDQIQDPDLYHFLFKFICAFHAYNTRIDKFHEQEDFLRFWWDHKYDLIEFPARKIKHIMAKVKAMKHVPSHMPFQPDEFLDQARFQDRAIFGEYVVVWAVRWLFHLEKVHVYCEDLEKQHNALPEVFEDNLCASLAGIGVEDDFPYYVTTEHFTRPETQALLKDIEVVQPAKKIDSVMWMEPQAAAERLLDSDLSAVLQNIKL</sequence>
<dbReference type="GeneID" id="80912374"/>
<evidence type="ECO:0000313" key="2">
    <source>
        <dbReference type="Proteomes" id="UP001140513"/>
    </source>
</evidence>
<accession>A0A9W8XGZ9</accession>
<evidence type="ECO:0000313" key="1">
    <source>
        <dbReference type="EMBL" id="KAJ4350223.1"/>
    </source>
</evidence>
<dbReference type="OrthoDB" id="10353509at2759"/>
<dbReference type="RefSeq" id="XP_056069153.1">
    <property type="nucleotide sequence ID" value="XM_056217597.1"/>
</dbReference>
<proteinExistence type="predicted"/>
<protein>
    <submittedName>
        <fullName evidence="1">Uncharacterized protein</fullName>
    </submittedName>
</protein>
<name>A0A9W8XGZ9_9PLEO</name>